<dbReference type="GO" id="GO:0009927">
    <property type="term" value="F:histidine phosphotransfer kinase activity"/>
    <property type="evidence" value="ECO:0007669"/>
    <property type="project" value="TreeGrafter"/>
</dbReference>
<dbReference type="SMART" id="SM00448">
    <property type="entry name" value="REC"/>
    <property type="match status" value="1"/>
</dbReference>
<dbReference type="RefSeq" id="XP_031084410.1">
    <property type="nucleotide sequence ID" value="XM_031218564.1"/>
</dbReference>
<organism evidence="9 10">
    <name type="scientific">Fusarium proliferatum (strain ET1)</name>
    <name type="common">Orchid endophyte fungus</name>
    <dbReference type="NCBI Taxonomy" id="1227346"/>
    <lineage>
        <taxon>Eukaryota</taxon>
        <taxon>Fungi</taxon>
        <taxon>Dikarya</taxon>
        <taxon>Ascomycota</taxon>
        <taxon>Pezizomycotina</taxon>
        <taxon>Sordariomycetes</taxon>
        <taxon>Hypocreomycetidae</taxon>
        <taxon>Hypocreales</taxon>
        <taxon>Nectriaceae</taxon>
        <taxon>Fusarium</taxon>
        <taxon>Fusarium fujikuroi species complex</taxon>
    </lineage>
</organism>
<name>A0A1L7VTU1_FUSPR</name>
<dbReference type="PROSITE" id="PS50110">
    <property type="entry name" value="RESPONSE_REGULATORY"/>
    <property type="match status" value="1"/>
</dbReference>
<dbReference type="PROSITE" id="PS50109">
    <property type="entry name" value="HIS_KIN"/>
    <property type="match status" value="1"/>
</dbReference>
<dbReference type="Gene3D" id="3.30.450.40">
    <property type="match status" value="1"/>
</dbReference>
<feature type="modified residue" description="4-aspartylphosphate" evidence="5">
    <location>
        <position position="855"/>
    </location>
</feature>
<dbReference type="PRINTS" id="PR00344">
    <property type="entry name" value="BCTRLSENSOR"/>
</dbReference>
<feature type="region of interest" description="Disordered" evidence="6">
    <location>
        <begin position="256"/>
        <end position="282"/>
    </location>
</feature>
<dbReference type="GO" id="GO:0005886">
    <property type="term" value="C:plasma membrane"/>
    <property type="evidence" value="ECO:0007669"/>
    <property type="project" value="TreeGrafter"/>
</dbReference>
<dbReference type="CDD" id="cd17546">
    <property type="entry name" value="REC_hyHK_CKI1_RcsC-like"/>
    <property type="match status" value="1"/>
</dbReference>
<evidence type="ECO:0000256" key="6">
    <source>
        <dbReference type="SAM" id="MobiDB-lite"/>
    </source>
</evidence>
<dbReference type="SUPFAM" id="SSF55781">
    <property type="entry name" value="GAF domain-like"/>
    <property type="match status" value="1"/>
</dbReference>
<gene>
    <name evidence="9" type="ORF">FPRO_07264</name>
</gene>
<dbReference type="InterPro" id="IPR029016">
    <property type="entry name" value="GAF-like_dom_sf"/>
</dbReference>
<feature type="domain" description="Response regulatory" evidence="8">
    <location>
        <begin position="804"/>
        <end position="925"/>
    </location>
</feature>
<feature type="domain" description="Histidine kinase" evidence="7">
    <location>
        <begin position="453"/>
        <end position="566"/>
    </location>
</feature>
<dbReference type="SUPFAM" id="SSF52172">
    <property type="entry name" value="CheY-like"/>
    <property type="match status" value="1"/>
</dbReference>
<evidence type="ECO:0000313" key="10">
    <source>
        <dbReference type="Proteomes" id="UP000183971"/>
    </source>
</evidence>
<dbReference type="InterPro" id="IPR036890">
    <property type="entry name" value="HATPase_C_sf"/>
</dbReference>
<dbReference type="Proteomes" id="UP000183971">
    <property type="component" value="Unassembled WGS sequence"/>
</dbReference>
<evidence type="ECO:0000256" key="4">
    <source>
        <dbReference type="ARBA" id="ARBA00022777"/>
    </source>
</evidence>
<comment type="caution">
    <text evidence="9">The sequence shown here is derived from an EMBL/GenBank/DDBJ whole genome shotgun (WGS) entry which is preliminary data.</text>
</comment>
<dbReference type="InterPro" id="IPR004358">
    <property type="entry name" value="Sig_transdc_His_kin-like_C"/>
</dbReference>
<dbReference type="InterPro" id="IPR005467">
    <property type="entry name" value="His_kinase_dom"/>
</dbReference>
<dbReference type="SUPFAM" id="SSF55874">
    <property type="entry name" value="ATPase domain of HSP90 chaperone/DNA topoisomerase II/histidine kinase"/>
    <property type="match status" value="1"/>
</dbReference>
<sequence length="929" mass="103086">MSSLPWLPGEVVRERETFRYDPALIINAVPNSPSNLIPSAELCASPDAILTAFCQLAALRLNTTRALISLFDRSNQYVVAEATQDLRLLPNASLTQNDPGLWLCGTRLPRSFGVCERVLVAPSNEQPSRDPAVNSNPSIPVTVISDLRTDDPLCHRPYCHSWPNNRFYAGVPLKTTKGINIGVLCVFDCQPRSGLDEPANNILRDLAQAIMTHLEERRVTERYRQADRVTRGIQRFFHGRANQADMRDDQLLATEPRLHTPGTDSSAQSHHSTDSRPRVDRLKSTCASAADITRDALEVDGLMLLDASYSRRSNLVSPTPLSRLDYSQQEALLSVEACSRTLLDAIDQILDWTKINRFSSSLTKDANYAYNDIDSRTVRSSRENSVEASMMNIASRVDLPNLVEEVIESIHAGHEFQKLSLGQKNDLFNGRVRVSVHFSPSPAWKFHVQAGVIRRIIMNILGNSLKFTTSGFIHIQVDQLDMPSTPAGSDVRLVRLAITDTGCGIDDDFLSHEIFTPFAQEDNMDAGTGLGLSVVRRIVQAMKGTVDVQSTSGVGTTVQVDLPLKCAEAPELVATDDVYKTWESELTNDHLKRLEGLKVSLVGFQDCLDNDPVLYNIPTEKEIISSTCQQWLGLDPIDSVDDQGISPDIVLCDDRSFDNAASTMRYNNSTPVIVFCQNAVMARKRTVANNLDRGPNAQNVFFTHQPIGPRRLGKLVLRPVTKHPKQQLCLRNRPGNERSVALGQNPPTPPAVNGERSNVFSEDLSLYSTTPNWYLPQQLPRSPLATPSEKPDPMCAEPRTSERLFLLVDDNPINLKMLVVFMKKLNLPYRTATDGQQAVEKYRENPKGFICVFMDISMPVMNGFEATRAIRKIETGAAAPRCAVFALTGLASQEAQQEAILSGIDLFLTKPIKLVEIRQILGTKHLTDV</sequence>
<feature type="region of interest" description="Disordered" evidence="6">
    <location>
        <begin position="736"/>
        <end position="756"/>
    </location>
</feature>
<dbReference type="InterPro" id="IPR003594">
    <property type="entry name" value="HATPase_dom"/>
</dbReference>
<comment type="catalytic activity">
    <reaction evidence="1">
        <text>ATP + protein L-histidine = ADP + protein N-phospho-L-histidine.</text>
        <dbReference type="EC" id="2.7.13.3"/>
    </reaction>
</comment>
<keyword evidence="3" id="KW-0808">Transferase</keyword>
<dbReference type="VEuPathDB" id="FungiDB:FPRO_07264"/>
<reference evidence="10" key="1">
    <citation type="journal article" date="2016" name="Genome Biol. Evol.">
        <title>Comparative 'omics' of the Fusarium fujikuroi species complex highlights differences in genetic potential and metabolite synthesis.</title>
        <authorList>
            <person name="Niehaus E.-M."/>
            <person name="Muensterkoetter M."/>
            <person name="Proctor R.H."/>
            <person name="Brown D.W."/>
            <person name="Sharon A."/>
            <person name="Idan Y."/>
            <person name="Oren-Young L."/>
            <person name="Sieber C.M."/>
            <person name="Novak O."/>
            <person name="Pencik A."/>
            <person name="Tarkowska D."/>
            <person name="Hromadova K."/>
            <person name="Freeman S."/>
            <person name="Maymon M."/>
            <person name="Elazar M."/>
            <person name="Youssef S.A."/>
            <person name="El-Shabrawy E.S.M."/>
            <person name="Shalaby A.B.A."/>
            <person name="Houterman P."/>
            <person name="Brock N.L."/>
            <person name="Burkhardt I."/>
            <person name="Tsavkelova E.A."/>
            <person name="Dickschat J.S."/>
            <person name="Galuszka P."/>
            <person name="Gueldener U."/>
            <person name="Tudzynski B."/>
        </authorList>
    </citation>
    <scope>NUCLEOTIDE SEQUENCE [LARGE SCALE GENOMIC DNA]</scope>
    <source>
        <strain evidence="10">ET1</strain>
    </source>
</reference>
<dbReference type="GO" id="GO:0000155">
    <property type="term" value="F:phosphorelay sensor kinase activity"/>
    <property type="evidence" value="ECO:0007669"/>
    <property type="project" value="TreeGrafter"/>
</dbReference>
<dbReference type="EC" id="2.7.13.3" evidence="2"/>
<dbReference type="PANTHER" id="PTHR43047:SF72">
    <property type="entry name" value="OSMOSENSING HISTIDINE PROTEIN KINASE SLN1"/>
    <property type="match status" value="1"/>
</dbReference>
<dbReference type="Gene3D" id="3.40.50.2300">
    <property type="match status" value="1"/>
</dbReference>
<dbReference type="FunFam" id="3.30.450.40:FF:000083">
    <property type="entry name" value="Sensor histidine kinase/response regulator, putative (AFU_orthologue AFUA_4G00660)"/>
    <property type="match status" value="1"/>
</dbReference>
<dbReference type="SMART" id="SM00387">
    <property type="entry name" value="HATPase_c"/>
    <property type="match status" value="1"/>
</dbReference>
<evidence type="ECO:0000256" key="1">
    <source>
        <dbReference type="ARBA" id="ARBA00000085"/>
    </source>
</evidence>
<evidence type="ECO:0000313" key="9">
    <source>
        <dbReference type="EMBL" id="CZR43819.1"/>
    </source>
</evidence>
<evidence type="ECO:0000256" key="2">
    <source>
        <dbReference type="ARBA" id="ARBA00012438"/>
    </source>
</evidence>
<accession>A0A1L7VTU1</accession>
<proteinExistence type="predicted"/>
<dbReference type="InterPro" id="IPR011006">
    <property type="entry name" value="CheY-like_superfamily"/>
</dbReference>
<evidence type="ECO:0000256" key="5">
    <source>
        <dbReference type="PROSITE-ProRule" id="PRU00169"/>
    </source>
</evidence>
<dbReference type="PANTHER" id="PTHR43047">
    <property type="entry name" value="TWO-COMPONENT HISTIDINE PROTEIN KINASE"/>
    <property type="match status" value="1"/>
</dbReference>
<dbReference type="Pfam" id="PF02518">
    <property type="entry name" value="HATPase_c"/>
    <property type="match status" value="1"/>
</dbReference>
<feature type="compositionally biased region" description="Basic and acidic residues" evidence="6">
    <location>
        <begin position="271"/>
        <end position="282"/>
    </location>
</feature>
<evidence type="ECO:0000259" key="7">
    <source>
        <dbReference type="PROSITE" id="PS50109"/>
    </source>
</evidence>
<dbReference type="AlphaFoldDB" id="A0A1L7VTU1"/>
<keyword evidence="4" id="KW-0418">Kinase</keyword>
<keyword evidence="5" id="KW-0597">Phosphoprotein</keyword>
<dbReference type="Gene3D" id="3.30.565.10">
    <property type="entry name" value="Histidine kinase-like ATPase, C-terminal domain"/>
    <property type="match status" value="1"/>
</dbReference>
<dbReference type="Pfam" id="PF00072">
    <property type="entry name" value="Response_reg"/>
    <property type="match status" value="1"/>
</dbReference>
<evidence type="ECO:0000259" key="8">
    <source>
        <dbReference type="PROSITE" id="PS50110"/>
    </source>
</evidence>
<dbReference type="InterPro" id="IPR001789">
    <property type="entry name" value="Sig_transdc_resp-reg_receiver"/>
</dbReference>
<keyword evidence="10" id="KW-1185">Reference proteome</keyword>
<dbReference type="GeneID" id="42052143"/>
<evidence type="ECO:0000256" key="3">
    <source>
        <dbReference type="ARBA" id="ARBA00022679"/>
    </source>
</evidence>
<protein>
    <recommendedName>
        <fullName evidence="2">histidine kinase</fullName>
        <ecNumber evidence="2">2.7.13.3</ecNumber>
    </recommendedName>
</protein>
<dbReference type="EMBL" id="FJOF01000007">
    <property type="protein sequence ID" value="CZR43819.1"/>
    <property type="molecule type" value="Genomic_DNA"/>
</dbReference>